<organism evidence="3 4">
    <name type="scientific">Cryobacterium melibiosiphilum</name>
    <dbReference type="NCBI Taxonomy" id="995039"/>
    <lineage>
        <taxon>Bacteria</taxon>
        <taxon>Bacillati</taxon>
        <taxon>Actinomycetota</taxon>
        <taxon>Actinomycetes</taxon>
        <taxon>Micrococcales</taxon>
        <taxon>Microbacteriaceae</taxon>
        <taxon>Cryobacterium</taxon>
    </lineage>
</organism>
<reference evidence="3 4" key="1">
    <citation type="submission" date="2018-09" db="EMBL/GenBank/DDBJ databases">
        <title>Novel species of Cryobacterium.</title>
        <authorList>
            <person name="Liu Q."/>
            <person name="Xin Y.-H."/>
        </authorList>
    </citation>
    <scope>NUCLEOTIDE SEQUENCE [LARGE SCALE GENOMIC DNA]</scope>
    <source>
        <strain evidence="3 4">Hh39</strain>
    </source>
</reference>
<evidence type="ECO:0000256" key="1">
    <source>
        <dbReference type="SAM" id="Coils"/>
    </source>
</evidence>
<keyword evidence="3" id="KW-0808">Transferase</keyword>
<sequence length="416" mass="46601">MTVPTGNLLYDSLSSNTGDIAIGIAAEQLFHARNLPTQIINPFEPEFPHPLIIGGGELIRATGDRFYDTYRQRGEHILNAAGVWTSANDLDYLSEYAMVSARSEREVEVLRAWVPEAEVVPCATTLLQSEHFDIPGLEPGETVVGIHVVPHALRLIEDLVPLIDAIPHKKVFIPFTHYNGDASFMKALPFNRTNSITLDTLRPLQLHSVIGQMSSVVVSSLHASIFAYSQNVPFASIHQQKAEYYFQDRGLRDHLVRDGRELVAMLERLNTERFDFSDRIAQDRTSINAAFDRYSAILGSAPSSAVFTPSLDTITPREQDSMLLDQAQRVIGDHDLALSFSETRRLSLKRDVGGLTEQLDATTAELRRVEAELDVSAQELHATRAVLEHVRTAAWRKAYRRGRRYLRSISAVFKRA</sequence>
<feature type="domain" description="Polysaccharide pyruvyl transferase" evidence="2">
    <location>
        <begin position="16"/>
        <end position="237"/>
    </location>
</feature>
<accession>A0A3A5MCE1</accession>
<feature type="coiled-coil region" evidence="1">
    <location>
        <begin position="352"/>
        <end position="379"/>
    </location>
</feature>
<dbReference type="GO" id="GO:0016740">
    <property type="term" value="F:transferase activity"/>
    <property type="evidence" value="ECO:0007669"/>
    <property type="project" value="UniProtKB-KW"/>
</dbReference>
<dbReference type="RefSeq" id="WP_119975133.1">
    <property type="nucleotide sequence ID" value="NZ_JBHSQA010000011.1"/>
</dbReference>
<proteinExistence type="predicted"/>
<dbReference type="InterPro" id="IPR007345">
    <property type="entry name" value="Polysacch_pyruvyl_Trfase"/>
</dbReference>
<dbReference type="AlphaFoldDB" id="A0A3A5MCE1"/>
<comment type="caution">
    <text evidence="3">The sequence shown here is derived from an EMBL/GenBank/DDBJ whole genome shotgun (WGS) entry which is preliminary data.</text>
</comment>
<evidence type="ECO:0000313" key="3">
    <source>
        <dbReference type="EMBL" id="RJT87797.1"/>
    </source>
</evidence>
<dbReference type="Pfam" id="PF04230">
    <property type="entry name" value="PS_pyruv_trans"/>
    <property type="match status" value="1"/>
</dbReference>
<dbReference type="OrthoDB" id="1886233at2"/>
<evidence type="ECO:0000313" key="4">
    <source>
        <dbReference type="Proteomes" id="UP000272015"/>
    </source>
</evidence>
<protein>
    <submittedName>
        <fullName evidence="3">Polysaccharide pyruvyl transferase family protein</fullName>
    </submittedName>
</protein>
<dbReference type="Proteomes" id="UP000272015">
    <property type="component" value="Unassembled WGS sequence"/>
</dbReference>
<gene>
    <name evidence="3" type="ORF">D6T64_13125</name>
</gene>
<keyword evidence="4" id="KW-1185">Reference proteome</keyword>
<keyword evidence="1" id="KW-0175">Coiled coil</keyword>
<dbReference type="EMBL" id="QZVS01000087">
    <property type="protein sequence ID" value="RJT87797.1"/>
    <property type="molecule type" value="Genomic_DNA"/>
</dbReference>
<name>A0A3A5MCE1_9MICO</name>
<evidence type="ECO:0000259" key="2">
    <source>
        <dbReference type="Pfam" id="PF04230"/>
    </source>
</evidence>